<proteinExistence type="predicted"/>
<dbReference type="Proteomes" id="UP001497516">
    <property type="component" value="Chromosome 9"/>
</dbReference>
<sequence length="75" mass="8520">MLNLYHYAFGDWEMYFLRPITAVGNLNCHTIWLPRFNGYGSAIVPQGQDVQSGTVKAVSSLAREEVTPGTWLMWI</sequence>
<keyword evidence="2" id="KW-1185">Reference proteome</keyword>
<accession>A0AAV2GLD0</accession>
<gene>
    <name evidence="1" type="ORF">LTRI10_LOCUS50347</name>
</gene>
<organism evidence="1 2">
    <name type="scientific">Linum trigynum</name>
    <dbReference type="NCBI Taxonomy" id="586398"/>
    <lineage>
        <taxon>Eukaryota</taxon>
        <taxon>Viridiplantae</taxon>
        <taxon>Streptophyta</taxon>
        <taxon>Embryophyta</taxon>
        <taxon>Tracheophyta</taxon>
        <taxon>Spermatophyta</taxon>
        <taxon>Magnoliopsida</taxon>
        <taxon>eudicotyledons</taxon>
        <taxon>Gunneridae</taxon>
        <taxon>Pentapetalae</taxon>
        <taxon>rosids</taxon>
        <taxon>fabids</taxon>
        <taxon>Malpighiales</taxon>
        <taxon>Linaceae</taxon>
        <taxon>Linum</taxon>
    </lineage>
</organism>
<dbReference type="AlphaFoldDB" id="A0AAV2GLD0"/>
<evidence type="ECO:0000313" key="1">
    <source>
        <dbReference type="EMBL" id="CAL1410964.1"/>
    </source>
</evidence>
<name>A0AAV2GLD0_9ROSI</name>
<protein>
    <submittedName>
        <fullName evidence="1">Uncharacterized protein</fullName>
    </submittedName>
</protein>
<dbReference type="EMBL" id="OZ034822">
    <property type="protein sequence ID" value="CAL1410964.1"/>
    <property type="molecule type" value="Genomic_DNA"/>
</dbReference>
<reference evidence="1 2" key="1">
    <citation type="submission" date="2024-04" db="EMBL/GenBank/DDBJ databases">
        <authorList>
            <person name="Fracassetti M."/>
        </authorList>
    </citation>
    <scope>NUCLEOTIDE SEQUENCE [LARGE SCALE GENOMIC DNA]</scope>
</reference>
<evidence type="ECO:0000313" key="2">
    <source>
        <dbReference type="Proteomes" id="UP001497516"/>
    </source>
</evidence>